<evidence type="ECO:0000259" key="8">
    <source>
        <dbReference type="Pfam" id="PF05729"/>
    </source>
</evidence>
<dbReference type="InterPro" id="IPR007111">
    <property type="entry name" value="NACHT_NTPase"/>
</dbReference>
<keyword evidence="2" id="KW-0963">Cytoplasm</keyword>
<dbReference type="Pfam" id="PF05729">
    <property type="entry name" value="NACHT"/>
    <property type="match status" value="1"/>
</dbReference>
<evidence type="ECO:0000256" key="3">
    <source>
        <dbReference type="ARBA" id="ARBA00022614"/>
    </source>
</evidence>
<feature type="domain" description="NACHT" evidence="8">
    <location>
        <begin position="2"/>
        <end position="56"/>
    </location>
</feature>
<dbReference type="Pfam" id="PF17779">
    <property type="entry name" value="WHD_NOD2"/>
    <property type="match status" value="1"/>
</dbReference>
<dbReference type="PANTHER" id="PTHR24106">
    <property type="entry name" value="NACHT, LRR AND CARD DOMAINS-CONTAINING"/>
    <property type="match status" value="1"/>
</dbReference>
<dbReference type="Gene3D" id="3.80.10.10">
    <property type="entry name" value="Ribonuclease Inhibitor"/>
    <property type="match status" value="2"/>
</dbReference>
<feature type="chain" id="PRO_5043955549" evidence="7">
    <location>
        <begin position="25"/>
        <end position="718"/>
    </location>
</feature>
<protein>
    <submittedName>
        <fullName evidence="11">Uncharacterized protein</fullName>
    </submittedName>
</protein>
<evidence type="ECO:0000256" key="1">
    <source>
        <dbReference type="ARBA" id="ARBA00004496"/>
    </source>
</evidence>
<evidence type="ECO:0000256" key="7">
    <source>
        <dbReference type="SAM" id="SignalP"/>
    </source>
</evidence>
<proteinExistence type="predicted"/>
<dbReference type="EMBL" id="JADWDJ010000007">
    <property type="protein sequence ID" value="KAG5277595.1"/>
    <property type="molecule type" value="Genomic_DNA"/>
</dbReference>
<evidence type="ECO:0000256" key="6">
    <source>
        <dbReference type="ARBA" id="ARBA00022840"/>
    </source>
</evidence>
<dbReference type="GO" id="GO:0005737">
    <property type="term" value="C:cytoplasm"/>
    <property type="evidence" value="ECO:0007669"/>
    <property type="project" value="UniProtKB-SubCell"/>
</dbReference>
<dbReference type="GO" id="GO:0005524">
    <property type="term" value="F:ATP binding"/>
    <property type="evidence" value="ECO:0007669"/>
    <property type="project" value="UniProtKB-KW"/>
</dbReference>
<dbReference type="InterPro" id="IPR032675">
    <property type="entry name" value="LRR_dom_sf"/>
</dbReference>
<evidence type="ECO:0000259" key="9">
    <source>
        <dbReference type="Pfam" id="PF17776"/>
    </source>
</evidence>
<organism evidence="11 12">
    <name type="scientific">Alosa alosa</name>
    <name type="common">allis shad</name>
    <dbReference type="NCBI Taxonomy" id="278164"/>
    <lineage>
        <taxon>Eukaryota</taxon>
        <taxon>Metazoa</taxon>
        <taxon>Chordata</taxon>
        <taxon>Craniata</taxon>
        <taxon>Vertebrata</taxon>
        <taxon>Euteleostomi</taxon>
        <taxon>Actinopterygii</taxon>
        <taxon>Neopterygii</taxon>
        <taxon>Teleostei</taxon>
        <taxon>Clupei</taxon>
        <taxon>Clupeiformes</taxon>
        <taxon>Clupeoidei</taxon>
        <taxon>Clupeidae</taxon>
        <taxon>Alosa</taxon>
    </lineage>
</organism>
<dbReference type="Pfam" id="PF13516">
    <property type="entry name" value="LRR_6"/>
    <property type="match status" value="4"/>
</dbReference>
<dbReference type="InterPro" id="IPR041075">
    <property type="entry name" value="NOD1/2_WH"/>
</dbReference>
<comment type="caution">
    <text evidence="11">The sequence shown here is derived from an EMBL/GenBank/DDBJ whole genome shotgun (WGS) entry which is preliminary data.</text>
</comment>
<dbReference type="InterPro" id="IPR001611">
    <property type="entry name" value="Leu-rich_rpt"/>
</dbReference>
<sequence length="718" mass="81454">MTSLIQGTLLPFALLWITSRPAAASQIPSQCISQLTEVRGFNDPQKEEYFRKRISDQNQAKRIISHITATRSLHIMCHMPVFCWISATVLQQILEQDDGKEAPKTLTEMFIHFLLIQTTRKNQKYQEGSETDRQSLLKSHKGVILKLAELAFKHLENGNLMFYEEDLRECGVDVSEASVYSGMCTEIFREECVFHHKKVYCFVHLSIQEFLAALHVFVSFLNITSYFDLFELLMRAMDKALDSKNGHLDLFLRFLVGISVESNQALLQGLLTNTHSSSETIKKTCQYIKELKRKNPSPERYINLIHCLFEMNDHSLHEEVQKYLISPDGFSGELSPGHCSALAHMLLMSEEVLDELDLSKYKTSEEGRYRLVSVVRYCQKAILADCKLTEKSCEIVASALQSANSPLRELDLSQNDLQTSGEKLLSALQSPNCKLETLRLAGCKLTEKSCEIVTSALQSENCPLRELDLSQNDLQTIGEKLYSSLQSPNCKLEKLRLVGCKLRGRFLALAHQRANSHLRELDISDSELQDCGGELLHQPLNQDCKVRLTGCRLKHSSSEVVVSVLQSYIYQLSELDMSGCDLQTSEEKLLSGLRNPDCQLEKLRLVGCKLRGRFLAVTLQWANSHLKELDISDTELQDCEEELLHQSLNQDCKVRLISCRLKHSSSEVVVSILQSYISQLSELDMSGCDLQTSEEELFSGLRNPNCQLEKLRDLLVVN</sequence>
<dbReference type="Proteomes" id="UP000823561">
    <property type="component" value="Chromosome 7"/>
</dbReference>
<keyword evidence="5" id="KW-0547">Nucleotide-binding</keyword>
<dbReference type="InterPro" id="IPR051261">
    <property type="entry name" value="NLR"/>
</dbReference>
<accession>A0AAV6GV52</accession>
<evidence type="ECO:0000313" key="11">
    <source>
        <dbReference type="EMBL" id="KAG5277595.1"/>
    </source>
</evidence>
<feature type="domain" description="NACHT LRR and PYD" evidence="9">
    <location>
        <begin position="204"/>
        <end position="318"/>
    </location>
</feature>
<dbReference type="SUPFAM" id="SSF52047">
    <property type="entry name" value="RNI-like"/>
    <property type="match status" value="2"/>
</dbReference>
<keyword evidence="7" id="KW-0732">Signal</keyword>
<evidence type="ECO:0000313" key="12">
    <source>
        <dbReference type="Proteomes" id="UP000823561"/>
    </source>
</evidence>
<name>A0AAV6GV52_9TELE</name>
<keyword evidence="4" id="KW-0677">Repeat</keyword>
<dbReference type="AlphaFoldDB" id="A0AAV6GV52"/>
<gene>
    <name evidence="11" type="ORF">AALO_G00089200</name>
</gene>
<evidence type="ECO:0000259" key="10">
    <source>
        <dbReference type="Pfam" id="PF17779"/>
    </source>
</evidence>
<keyword evidence="6" id="KW-0067">ATP-binding</keyword>
<dbReference type="InterPro" id="IPR041267">
    <property type="entry name" value="NLRP_HD2"/>
</dbReference>
<feature type="signal peptide" evidence="7">
    <location>
        <begin position="1"/>
        <end position="24"/>
    </location>
</feature>
<reference evidence="11" key="1">
    <citation type="submission" date="2020-10" db="EMBL/GenBank/DDBJ databases">
        <title>Chromosome-scale genome assembly of the Allis shad, Alosa alosa.</title>
        <authorList>
            <person name="Margot Z."/>
            <person name="Christophe K."/>
            <person name="Cabau C."/>
            <person name="Louis A."/>
            <person name="Berthelot C."/>
            <person name="Parey E."/>
            <person name="Roest Crollius H."/>
            <person name="Montfort J."/>
            <person name="Robinson-Rechavi M."/>
            <person name="Bucao C."/>
            <person name="Bouchez O."/>
            <person name="Gislard M."/>
            <person name="Lluch J."/>
            <person name="Milhes M."/>
            <person name="Lampietro C."/>
            <person name="Lopez Roques C."/>
            <person name="Donnadieu C."/>
            <person name="Braasch I."/>
            <person name="Desvignes T."/>
            <person name="Postlethwait J."/>
            <person name="Bobe J."/>
            <person name="Guiguen Y."/>
        </authorList>
    </citation>
    <scope>NUCLEOTIDE SEQUENCE</scope>
    <source>
        <strain evidence="11">M-15738</strain>
        <tissue evidence="11">Blood</tissue>
    </source>
</reference>
<dbReference type="Pfam" id="PF17776">
    <property type="entry name" value="NLRC4_HD2"/>
    <property type="match status" value="1"/>
</dbReference>
<evidence type="ECO:0000256" key="5">
    <source>
        <dbReference type="ARBA" id="ARBA00022741"/>
    </source>
</evidence>
<evidence type="ECO:0000256" key="2">
    <source>
        <dbReference type="ARBA" id="ARBA00022490"/>
    </source>
</evidence>
<evidence type="ECO:0000256" key="4">
    <source>
        <dbReference type="ARBA" id="ARBA00022737"/>
    </source>
</evidence>
<dbReference type="SMART" id="SM00368">
    <property type="entry name" value="LRR_RI"/>
    <property type="match status" value="5"/>
</dbReference>
<feature type="domain" description="NOD1/2 winged helix" evidence="10">
    <location>
        <begin position="143"/>
        <end position="202"/>
    </location>
</feature>
<comment type="subcellular location">
    <subcellularLocation>
        <location evidence="1">Cytoplasm</location>
    </subcellularLocation>
</comment>
<keyword evidence="12" id="KW-1185">Reference proteome</keyword>
<keyword evidence="3" id="KW-0433">Leucine-rich repeat</keyword>